<name>D7BIP8_ALLS1</name>
<dbReference type="Gene3D" id="3.30.70.270">
    <property type="match status" value="1"/>
</dbReference>
<dbReference type="eggNOG" id="COG3706">
    <property type="taxonomic scope" value="Bacteria"/>
</dbReference>
<keyword evidence="1" id="KW-0812">Transmembrane</keyword>
<dbReference type="HOGENOM" id="CLU_648607_0_0_0"/>
<dbReference type="NCBIfam" id="TIGR00254">
    <property type="entry name" value="GGDEF"/>
    <property type="match status" value="1"/>
</dbReference>
<evidence type="ECO:0000259" key="2">
    <source>
        <dbReference type="PROSITE" id="PS50887"/>
    </source>
</evidence>
<feature type="transmembrane region" description="Helical" evidence="1">
    <location>
        <begin position="12"/>
        <end position="30"/>
    </location>
</feature>
<dbReference type="SUPFAM" id="SSF55781">
    <property type="entry name" value="GAF domain-like"/>
    <property type="match status" value="1"/>
</dbReference>
<dbReference type="PANTHER" id="PTHR45138">
    <property type="entry name" value="REGULATORY COMPONENTS OF SENSORY TRANSDUCTION SYSTEM"/>
    <property type="match status" value="1"/>
</dbReference>
<evidence type="ECO:0000313" key="4">
    <source>
        <dbReference type="EMBL" id="ADH65223.1"/>
    </source>
</evidence>
<dbReference type="PROSITE" id="PS50887">
    <property type="entry name" value="GGDEF"/>
    <property type="match status" value="1"/>
</dbReference>
<dbReference type="KEGG" id="msv:Mesil_3412"/>
<evidence type="ECO:0000313" key="5">
    <source>
        <dbReference type="Proteomes" id="UP000001916"/>
    </source>
</evidence>
<keyword evidence="1" id="KW-0472">Membrane</keyword>
<dbReference type="InterPro" id="IPR000160">
    <property type="entry name" value="GGDEF_dom"/>
</dbReference>
<dbReference type="CDD" id="cd01949">
    <property type="entry name" value="GGDEF"/>
    <property type="match status" value="1"/>
</dbReference>
<reference evidence="3 5" key="1">
    <citation type="journal article" date="2010" name="Stand. Genomic Sci.">
        <title>Complete genome sequence of Meiothermus silvanus type strain (VI-R2).</title>
        <authorList>
            <person name="Sikorski J."/>
            <person name="Tindall B.J."/>
            <person name="Lowry S."/>
            <person name="Lucas S."/>
            <person name="Nolan M."/>
            <person name="Copeland A."/>
            <person name="Glavina Del Rio T."/>
            <person name="Tice H."/>
            <person name="Cheng J.F."/>
            <person name="Han C."/>
            <person name="Pitluck S."/>
            <person name="Liolios K."/>
            <person name="Ivanova N."/>
            <person name="Mavromatis K."/>
            <person name="Mikhailova N."/>
            <person name="Pati A."/>
            <person name="Goodwin L."/>
            <person name="Chen A."/>
            <person name="Palaniappan K."/>
            <person name="Land M."/>
            <person name="Hauser L."/>
            <person name="Chang Y.J."/>
            <person name="Jeffries C.D."/>
            <person name="Rohde M."/>
            <person name="Goker M."/>
            <person name="Woyke T."/>
            <person name="Bristow J."/>
            <person name="Eisen J.A."/>
            <person name="Markowitz V."/>
            <person name="Hugenholtz P."/>
            <person name="Kyrpides N.C."/>
            <person name="Klenk H.P."/>
            <person name="Lapidus A."/>
        </authorList>
    </citation>
    <scope>NUCLEOTIDE SEQUENCE [LARGE SCALE GENOMIC DNA]</scope>
    <source>
        <strain evidence="5">ATCC 700542 / DSM 9946 / VI-R2</strain>
        <strain evidence="4">DSM 9946</strain>
        <plasmid evidence="5">Plasmid pMESIL01</plasmid>
        <plasmid evidence="3">pMESIL01</plasmid>
    </source>
</reference>
<geneLocation type="plasmid" evidence="3 5">
    <name>pMESIL01</name>
</geneLocation>
<dbReference type="InterPro" id="IPR029016">
    <property type="entry name" value="GAF-like_dom_sf"/>
</dbReference>
<dbReference type="SUPFAM" id="SSF55073">
    <property type="entry name" value="Nucleotide cyclase"/>
    <property type="match status" value="1"/>
</dbReference>
<keyword evidence="1" id="KW-1133">Transmembrane helix</keyword>
<proteinExistence type="predicted"/>
<gene>
    <name evidence="3" type="ORF">Mesil_3236</name>
    <name evidence="4" type="ORF">Mesil_3412</name>
</gene>
<dbReference type="Proteomes" id="UP000001916">
    <property type="component" value="Plasmid pMESIL01"/>
</dbReference>
<dbReference type="EMBL" id="CP002043">
    <property type="protein sequence ID" value="ADH65054.1"/>
    <property type="molecule type" value="Genomic_DNA"/>
</dbReference>
<protein>
    <recommendedName>
        <fullName evidence="2">GGDEF domain-containing protein</fullName>
    </recommendedName>
</protein>
<sequence length="423" mass="45487">MDDEVPAVAASHWKRLWIPTVLALAAYLVLFKQGAPERVTSVLLGGVPAALGLALGRRTGGLMGLLAFVLDSAVDVGFRGLRLDSTHLFLLLAYTGIGLGSGWVGESLRLRERSLGLLYRASRELSRQPDEESVLRVLPQMVYELFATSPVGEAVGVLRPEAGGYRGLYWAGQALPSSLDSLAGRACQEGPQWVRAPLSGYPFRSAMAFPLWVEGECAGVLCVLSRRSLPGELFPLLRSFCELASEVMGRRRALRRLSEAAYTDPLTGLRSRRSFEERLAEEWARSRREGVPLGLVLLDMNGFKAVNDQIGHAEGDALLQAVAQALKGASRSSDLLFRWAGDEFAVLLPATATEGARQAGERYAQAIAALSPWKGQQVSAAFGYASSQEGGQGPEELFDAADRRLYGVKGTGLSRSGALEPGA</sequence>
<keyword evidence="3" id="KW-0614">Plasmid</keyword>
<feature type="domain" description="GGDEF" evidence="2">
    <location>
        <begin position="291"/>
        <end position="421"/>
    </location>
</feature>
<dbReference type="GO" id="GO:0052621">
    <property type="term" value="F:diguanylate cyclase activity"/>
    <property type="evidence" value="ECO:0007669"/>
    <property type="project" value="TreeGrafter"/>
</dbReference>
<dbReference type="OrthoDB" id="9783388at2"/>
<dbReference type="EMBL" id="CP002043">
    <property type="protein sequence ID" value="ADH65223.1"/>
    <property type="molecule type" value="Genomic_DNA"/>
</dbReference>
<feature type="transmembrane region" description="Helical" evidence="1">
    <location>
        <begin position="42"/>
        <end position="68"/>
    </location>
</feature>
<dbReference type="PANTHER" id="PTHR45138:SF9">
    <property type="entry name" value="DIGUANYLATE CYCLASE DGCM-RELATED"/>
    <property type="match status" value="1"/>
</dbReference>
<evidence type="ECO:0000256" key="1">
    <source>
        <dbReference type="SAM" id="Phobius"/>
    </source>
</evidence>
<dbReference type="Pfam" id="PF00990">
    <property type="entry name" value="GGDEF"/>
    <property type="match status" value="1"/>
</dbReference>
<dbReference type="AlphaFoldDB" id="D7BIP8"/>
<accession>D7BIP8</accession>
<keyword evidence="5" id="KW-1185">Reference proteome</keyword>
<dbReference type="SMART" id="SM00267">
    <property type="entry name" value="GGDEF"/>
    <property type="match status" value="1"/>
</dbReference>
<dbReference type="RefSeq" id="WP_013159579.1">
    <property type="nucleotide sequence ID" value="NC_014213.1"/>
</dbReference>
<dbReference type="Gene3D" id="3.30.450.40">
    <property type="match status" value="1"/>
</dbReference>
<dbReference type="InterPro" id="IPR029787">
    <property type="entry name" value="Nucleotide_cyclase"/>
</dbReference>
<reference evidence="3" key="2">
    <citation type="submission" date="2010-05" db="EMBL/GenBank/DDBJ databases">
        <title>The complete plasmid1 of Meiothermus silvanus DSM 9946.</title>
        <authorList>
            <consortium name="US DOE Joint Genome Institute (JGI-PGF)"/>
            <person name="Lucas S."/>
            <person name="Copeland A."/>
            <person name="Lapidus A."/>
            <person name="Glavina del Rio T."/>
            <person name="Dalin E."/>
            <person name="Tice H."/>
            <person name="Bruce D."/>
            <person name="Goodwin L."/>
            <person name="Pitluck S."/>
            <person name="Kyrpides N."/>
            <person name="Mavromatis K."/>
            <person name="Mikhailova N."/>
            <person name="Lowry S."/>
            <person name="Clum A."/>
            <person name="Brettin T."/>
            <person name="Detter J.C."/>
            <person name="Han C."/>
            <person name="Larimer F."/>
            <person name="Land M."/>
            <person name="Hauser L."/>
            <person name="Markowitz V."/>
            <person name="Cheng J.-F."/>
            <person name="Hugenholtz P."/>
            <person name="Woyke T."/>
            <person name="Wu D."/>
            <person name="Tindall B."/>
            <person name="Pomrenke H.G."/>
            <person name="Schneider S."/>
            <person name="Klenk H.-P."/>
            <person name="Eisen J.A."/>
        </authorList>
    </citation>
    <scope>NUCLEOTIDE SEQUENCE</scope>
    <source>
        <strain evidence="3">DSM 9946</strain>
        <plasmid evidence="3">pMESIL01</plasmid>
    </source>
</reference>
<dbReference type="InterPro" id="IPR043128">
    <property type="entry name" value="Rev_trsase/Diguanyl_cyclase"/>
</dbReference>
<organism evidence="3 5">
    <name type="scientific">Allomeiothermus silvanus (strain ATCC 700542 / DSM 9946 / NBRC 106475 / NCIMB 13440 / VI-R2)</name>
    <name type="common">Thermus silvanus</name>
    <dbReference type="NCBI Taxonomy" id="526227"/>
    <lineage>
        <taxon>Bacteria</taxon>
        <taxon>Thermotogati</taxon>
        <taxon>Deinococcota</taxon>
        <taxon>Deinococci</taxon>
        <taxon>Thermales</taxon>
        <taxon>Thermaceae</taxon>
        <taxon>Allomeiothermus</taxon>
    </lineage>
</organism>
<dbReference type="InterPro" id="IPR050469">
    <property type="entry name" value="Diguanylate_Cyclase"/>
</dbReference>
<dbReference type="KEGG" id="msv:Mesil_3236"/>
<evidence type="ECO:0000313" key="3">
    <source>
        <dbReference type="EMBL" id="ADH65054.1"/>
    </source>
</evidence>